<accession>A0A645GYN7</accession>
<dbReference type="AlphaFoldDB" id="A0A645GYN7"/>
<sequence>MRNAVIAGGDAQLLIGPVPALALYLGFGNEIHGNALTQGIFNLARQLELQIGREKHPLVGTRDLHGADVRRHGIGPGHHEKQGQGQHQRSCTGRRPQGPRYSVSAIFPAERKKSRRGHPGDCLPLNRVWQLCRELNDPEQASWPP</sequence>
<comment type="caution">
    <text evidence="2">The sequence shown here is derived from an EMBL/GenBank/DDBJ whole genome shotgun (WGS) entry which is preliminary data.</text>
</comment>
<evidence type="ECO:0000313" key="2">
    <source>
        <dbReference type="EMBL" id="MPN30849.1"/>
    </source>
</evidence>
<dbReference type="EMBL" id="VSSQ01082124">
    <property type="protein sequence ID" value="MPN30849.1"/>
    <property type="molecule type" value="Genomic_DNA"/>
</dbReference>
<name>A0A645GYN7_9ZZZZ</name>
<proteinExistence type="predicted"/>
<organism evidence="2">
    <name type="scientific">bioreactor metagenome</name>
    <dbReference type="NCBI Taxonomy" id="1076179"/>
    <lineage>
        <taxon>unclassified sequences</taxon>
        <taxon>metagenomes</taxon>
        <taxon>ecological metagenomes</taxon>
    </lineage>
</organism>
<feature type="region of interest" description="Disordered" evidence="1">
    <location>
        <begin position="67"/>
        <end position="120"/>
    </location>
</feature>
<gene>
    <name evidence="2" type="ORF">SDC9_178320</name>
</gene>
<feature type="compositionally biased region" description="Basic and acidic residues" evidence="1">
    <location>
        <begin position="67"/>
        <end position="82"/>
    </location>
</feature>
<evidence type="ECO:0000256" key="1">
    <source>
        <dbReference type="SAM" id="MobiDB-lite"/>
    </source>
</evidence>
<reference evidence="2" key="1">
    <citation type="submission" date="2019-08" db="EMBL/GenBank/DDBJ databases">
        <authorList>
            <person name="Kucharzyk K."/>
            <person name="Murdoch R.W."/>
            <person name="Higgins S."/>
            <person name="Loffler F."/>
        </authorList>
    </citation>
    <scope>NUCLEOTIDE SEQUENCE</scope>
</reference>
<protein>
    <submittedName>
        <fullName evidence="2">Uncharacterized protein</fullName>
    </submittedName>
</protein>